<dbReference type="SUPFAM" id="SSF55073">
    <property type="entry name" value="Nucleotide cyclase"/>
    <property type="match status" value="1"/>
</dbReference>
<dbReference type="Proteomes" id="UP000054976">
    <property type="component" value="Unassembled WGS sequence"/>
</dbReference>
<dbReference type="SMART" id="SM00267">
    <property type="entry name" value="GGDEF"/>
    <property type="match status" value="1"/>
</dbReference>
<accession>A0A0U9HNN0</accession>
<organism evidence="6 7">
    <name type="scientific">Thermodesulfovibrio aggregans</name>
    <dbReference type="NCBI Taxonomy" id="86166"/>
    <lineage>
        <taxon>Bacteria</taxon>
        <taxon>Pseudomonadati</taxon>
        <taxon>Nitrospirota</taxon>
        <taxon>Thermodesulfovibrionia</taxon>
        <taxon>Thermodesulfovibrionales</taxon>
        <taxon>Thermodesulfovibrionaceae</taxon>
        <taxon>Thermodesulfovibrio</taxon>
    </lineage>
</organism>
<proteinExistence type="predicted"/>
<dbReference type="STRING" id="86166.TAGGR_1841"/>
<evidence type="ECO:0000256" key="3">
    <source>
        <dbReference type="PROSITE-ProRule" id="PRU00169"/>
    </source>
</evidence>
<dbReference type="InterPro" id="IPR050469">
    <property type="entry name" value="Diguanylate_Cyclase"/>
</dbReference>
<dbReference type="EMBL" id="BCNO01000001">
    <property type="protein sequence ID" value="GAQ94656.1"/>
    <property type="molecule type" value="Genomic_DNA"/>
</dbReference>
<feature type="modified residue" description="4-aspartylphosphate" evidence="3">
    <location>
        <position position="51"/>
    </location>
</feature>
<evidence type="ECO:0000256" key="2">
    <source>
        <dbReference type="ARBA" id="ARBA00034247"/>
    </source>
</evidence>
<dbReference type="InterPro" id="IPR029787">
    <property type="entry name" value="Nucleotide_cyclase"/>
</dbReference>
<evidence type="ECO:0000259" key="4">
    <source>
        <dbReference type="PROSITE" id="PS50110"/>
    </source>
</evidence>
<evidence type="ECO:0000259" key="5">
    <source>
        <dbReference type="PROSITE" id="PS50887"/>
    </source>
</evidence>
<dbReference type="SUPFAM" id="SSF52172">
    <property type="entry name" value="CheY-like"/>
    <property type="match status" value="1"/>
</dbReference>
<gene>
    <name evidence="6" type="ORF">TAGGR_1841</name>
</gene>
<dbReference type="GO" id="GO:0052621">
    <property type="term" value="F:diguanylate cyclase activity"/>
    <property type="evidence" value="ECO:0007669"/>
    <property type="project" value="UniProtKB-EC"/>
</dbReference>
<dbReference type="PROSITE" id="PS50887">
    <property type="entry name" value="GGDEF"/>
    <property type="match status" value="1"/>
</dbReference>
<dbReference type="Gene3D" id="3.30.70.270">
    <property type="match status" value="1"/>
</dbReference>
<keyword evidence="3" id="KW-0597">Phosphoprotein</keyword>
<dbReference type="Gene3D" id="3.40.50.2300">
    <property type="match status" value="1"/>
</dbReference>
<comment type="caution">
    <text evidence="6">The sequence shown here is derived from an EMBL/GenBank/DDBJ whole genome shotgun (WGS) entry which is preliminary data.</text>
</comment>
<dbReference type="GO" id="GO:0000160">
    <property type="term" value="P:phosphorelay signal transduction system"/>
    <property type="evidence" value="ECO:0007669"/>
    <property type="project" value="InterPro"/>
</dbReference>
<comment type="catalytic activity">
    <reaction evidence="2">
        <text>2 GTP = 3',3'-c-di-GMP + 2 diphosphate</text>
        <dbReference type="Rhea" id="RHEA:24898"/>
        <dbReference type="ChEBI" id="CHEBI:33019"/>
        <dbReference type="ChEBI" id="CHEBI:37565"/>
        <dbReference type="ChEBI" id="CHEBI:58805"/>
        <dbReference type="EC" id="2.7.7.65"/>
    </reaction>
</comment>
<dbReference type="PANTHER" id="PTHR45138:SF9">
    <property type="entry name" value="DIGUANYLATE CYCLASE DGCM-RELATED"/>
    <property type="match status" value="1"/>
</dbReference>
<dbReference type="InterPro" id="IPR011006">
    <property type="entry name" value="CheY-like_superfamily"/>
</dbReference>
<name>A0A0U9HNN0_9BACT</name>
<feature type="domain" description="Response regulatory" evidence="4">
    <location>
        <begin position="2"/>
        <end position="119"/>
    </location>
</feature>
<dbReference type="EC" id="2.7.7.65" evidence="1"/>
<dbReference type="AlphaFoldDB" id="A0A0U9HNN0"/>
<keyword evidence="7" id="KW-1185">Reference proteome</keyword>
<dbReference type="FunFam" id="3.30.70.270:FF:000001">
    <property type="entry name" value="Diguanylate cyclase domain protein"/>
    <property type="match status" value="1"/>
</dbReference>
<evidence type="ECO:0000313" key="7">
    <source>
        <dbReference type="Proteomes" id="UP000054976"/>
    </source>
</evidence>
<feature type="domain" description="GGDEF" evidence="5">
    <location>
        <begin position="162"/>
        <end position="297"/>
    </location>
</feature>
<sequence>MNLFICSRKQRNIRKLSDFLRDEVENLFISPINNETIDRIYKKQPDIIILDVCGRVCWKMLEKITRAPSLREIPVILILGRKNKKTIENIKRICNFEVFDYVTEPFLKCEILMKINKAKEIVELKKDFSRLLTKDPLTGAYQRGFLMERINEELQWCNLYKEPLTIAMFDIDFFKKINDTFGHQTGDKVLMELIYLAHSSLPDRALVGRYGGEEFCILLPGTDENLAMEVLEAFREKVEKNDFYTFKGEKIKITISIGFTTYFCEDESSVDEIIQKADLALYRAKQSGRNRVILEPFIVE</sequence>
<protein>
    <recommendedName>
        <fullName evidence="1">diguanylate cyclase</fullName>
        <ecNumber evidence="1">2.7.7.65</ecNumber>
    </recommendedName>
</protein>
<dbReference type="Pfam" id="PF00990">
    <property type="entry name" value="GGDEF"/>
    <property type="match status" value="1"/>
</dbReference>
<dbReference type="NCBIfam" id="TIGR00254">
    <property type="entry name" value="GGDEF"/>
    <property type="match status" value="1"/>
</dbReference>
<dbReference type="InterPro" id="IPR043128">
    <property type="entry name" value="Rev_trsase/Diguanyl_cyclase"/>
</dbReference>
<evidence type="ECO:0000313" key="6">
    <source>
        <dbReference type="EMBL" id="GAQ94656.1"/>
    </source>
</evidence>
<evidence type="ECO:0000256" key="1">
    <source>
        <dbReference type="ARBA" id="ARBA00012528"/>
    </source>
</evidence>
<dbReference type="CDD" id="cd01949">
    <property type="entry name" value="GGDEF"/>
    <property type="match status" value="1"/>
</dbReference>
<dbReference type="InterPro" id="IPR001789">
    <property type="entry name" value="Sig_transdc_resp-reg_receiver"/>
</dbReference>
<dbReference type="InterPro" id="IPR000160">
    <property type="entry name" value="GGDEF_dom"/>
</dbReference>
<reference evidence="7" key="1">
    <citation type="submission" date="2016-01" db="EMBL/GenBank/DDBJ databases">
        <title>Draft genome sequence of Thermodesulfovibrio aggregans strain TGE-P1.</title>
        <authorList>
            <person name="Sekiguchi Y."/>
            <person name="Ohashi A."/>
            <person name="Matsuura N."/>
            <person name="Tourlousse M.D."/>
        </authorList>
    </citation>
    <scope>NUCLEOTIDE SEQUENCE [LARGE SCALE GENOMIC DNA]</scope>
    <source>
        <strain evidence="7">TGE-P1</strain>
    </source>
</reference>
<dbReference type="PROSITE" id="PS50110">
    <property type="entry name" value="RESPONSE_REGULATORY"/>
    <property type="match status" value="1"/>
</dbReference>
<dbReference type="PANTHER" id="PTHR45138">
    <property type="entry name" value="REGULATORY COMPONENTS OF SENSORY TRANSDUCTION SYSTEM"/>
    <property type="match status" value="1"/>
</dbReference>